<dbReference type="Gene3D" id="3.30.200.20">
    <property type="entry name" value="Phosphorylase Kinase, domain 1"/>
    <property type="match status" value="1"/>
</dbReference>
<evidence type="ECO:0000256" key="9">
    <source>
        <dbReference type="ARBA" id="ARBA00048679"/>
    </source>
</evidence>
<feature type="compositionally biased region" description="Gly residues" evidence="11">
    <location>
        <begin position="344"/>
        <end position="356"/>
    </location>
</feature>
<dbReference type="Pfam" id="PF03793">
    <property type="entry name" value="PASTA"/>
    <property type="match status" value="1"/>
</dbReference>
<dbReference type="GO" id="GO:0004674">
    <property type="term" value="F:protein serine/threonine kinase activity"/>
    <property type="evidence" value="ECO:0007669"/>
    <property type="project" value="UniProtKB-KW"/>
</dbReference>
<keyword evidence="6 14" id="KW-0418">Kinase</keyword>
<dbReference type="PANTHER" id="PTHR43289">
    <property type="entry name" value="MITOGEN-ACTIVATED PROTEIN KINASE KINASE KINASE 20-RELATED"/>
    <property type="match status" value="1"/>
</dbReference>
<evidence type="ECO:0000256" key="8">
    <source>
        <dbReference type="ARBA" id="ARBA00047899"/>
    </source>
</evidence>
<dbReference type="Gene3D" id="3.30.10.20">
    <property type="match status" value="1"/>
</dbReference>
<dbReference type="EC" id="2.7.11.1" evidence="1"/>
<comment type="catalytic activity">
    <reaction evidence="8">
        <text>L-threonyl-[protein] + ATP = O-phospho-L-threonyl-[protein] + ADP + H(+)</text>
        <dbReference type="Rhea" id="RHEA:46608"/>
        <dbReference type="Rhea" id="RHEA-COMP:11060"/>
        <dbReference type="Rhea" id="RHEA-COMP:11605"/>
        <dbReference type="ChEBI" id="CHEBI:15378"/>
        <dbReference type="ChEBI" id="CHEBI:30013"/>
        <dbReference type="ChEBI" id="CHEBI:30616"/>
        <dbReference type="ChEBI" id="CHEBI:61977"/>
        <dbReference type="ChEBI" id="CHEBI:456216"/>
        <dbReference type="EC" id="2.7.11.1"/>
    </reaction>
</comment>
<dbReference type="AlphaFoldDB" id="A0A937RLF6"/>
<feature type="compositionally biased region" description="Low complexity" evidence="11">
    <location>
        <begin position="572"/>
        <end position="604"/>
    </location>
</feature>
<reference evidence="14" key="1">
    <citation type="submission" date="2020-12" db="EMBL/GenBank/DDBJ databases">
        <title>Genomic characterization of non-nitrogen-fixing Frankia strains.</title>
        <authorList>
            <person name="Carlos-Shanley C."/>
            <person name="Guerra T."/>
            <person name="Hahn D."/>
        </authorList>
    </citation>
    <scope>NUCLEOTIDE SEQUENCE</scope>
    <source>
        <strain evidence="14">CN6</strain>
    </source>
</reference>
<dbReference type="PROSITE" id="PS00108">
    <property type="entry name" value="PROTEIN_KINASE_ST"/>
    <property type="match status" value="1"/>
</dbReference>
<evidence type="ECO:0000259" key="13">
    <source>
        <dbReference type="PROSITE" id="PS51178"/>
    </source>
</evidence>
<evidence type="ECO:0000256" key="2">
    <source>
        <dbReference type="ARBA" id="ARBA00022527"/>
    </source>
</evidence>
<feature type="compositionally biased region" description="Low complexity" evidence="11">
    <location>
        <begin position="517"/>
        <end position="538"/>
    </location>
</feature>
<dbReference type="InterPro" id="IPR011009">
    <property type="entry name" value="Kinase-like_dom_sf"/>
</dbReference>
<comment type="catalytic activity">
    <reaction evidence="9">
        <text>L-seryl-[protein] + ATP = O-phospho-L-seryl-[protein] + ADP + H(+)</text>
        <dbReference type="Rhea" id="RHEA:17989"/>
        <dbReference type="Rhea" id="RHEA-COMP:9863"/>
        <dbReference type="Rhea" id="RHEA-COMP:11604"/>
        <dbReference type="ChEBI" id="CHEBI:15378"/>
        <dbReference type="ChEBI" id="CHEBI:29999"/>
        <dbReference type="ChEBI" id="CHEBI:30616"/>
        <dbReference type="ChEBI" id="CHEBI:83421"/>
        <dbReference type="ChEBI" id="CHEBI:456216"/>
        <dbReference type="EC" id="2.7.11.1"/>
    </reaction>
</comment>
<evidence type="ECO:0000256" key="1">
    <source>
        <dbReference type="ARBA" id="ARBA00012513"/>
    </source>
</evidence>
<dbReference type="Pfam" id="PF00069">
    <property type="entry name" value="Pkinase"/>
    <property type="match status" value="1"/>
</dbReference>
<dbReference type="InterPro" id="IPR008271">
    <property type="entry name" value="Ser/Thr_kinase_AS"/>
</dbReference>
<dbReference type="GO" id="GO:0005524">
    <property type="term" value="F:ATP binding"/>
    <property type="evidence" value="ECO:0007669"/>
    <property type="project" value="UniProtKB-UniRule"/>
</dbReference>
<keyword evidence="15" id="KW-1185">Reference proteome</keyword>
<dbReference type="PROSITE" id="PS50011">
    <property type="entry name" value="PROTEIN_KINASE_DOM"/>
    <property type="match status" value="1"/>
</dbReference>
<evidence type="ECO:0000256" key="6">
    <source>
        <dbReference type="ARBA" id="ARBA00022777"/>
    </source>
</evidence>
<dbReference type="InterPro" id="IPR000719">
    <property type="entry name" value="Prot_kinase_dom"/>
</dbReference>
<feature type="region of interest" description="Disordered" evidence="11">
    <location>
        <begin position="517"/>
        <end position="604"/>
    </location>
</feature>
<feature type="region of interest" description="Disordered" evidence="11">
    <location>
        <begin position="267"/>
        <end position="308"/>
    </location>
</feature>
<evidence type="ECO:0000256" key="10">
    <source>
        <dbReference type="PROSITE-ProRule" id="PRU10141"/>
    </source>
</evidence>
<evidence type="ECO:0000256" key="3">
    <source>
        <dbReference type="ARBA" id="ARBA00022679"/>
    </source>
</evidence>
<proteinExistence type="predicted"/>
<feature type="domain" description="Protein kinase" evidence="12">
    <location>
        <begin position="8"/>
        <end position="269"/>
    </location>
</feature>
<feature type="compositionally biased region" description="Polar residues" evidence="11">
    <location>
        <begin position="551"/>
        <end position="566"/>
    </location>
</feature>
<keyword evidence="4" id="KW-0677">Repeat</keyword>
<dbReference type="PROSITE" id="PS51178">
    <property type="entry name" value="PASTA"/>
    <property type="match status" value="1"/>
</dbReference>
<evidence type="ECO:0000256" key="5">
    <source>
        <dbReference type="ARBA" id="ARBA00022741"/>
    </source>
</evidence>
<gene>
    <name evidence="14" type="ORF">I7412_20400</name>
</gene>
<dbReference type="Gene3D" id="1.10.510.10">
    <property type="entry name" value="Transferase(Phosphotransferase) domain 1"/>
    <property type="match status" value="1"/>
</dbReference>
<feature type="domain" description="PASTA" evidence="13">
    <location>
        <begin position="599"/>
        <end position="667"/>
    </location>
</feature>
<dbReference type="PANTHER" id="PTHR43289:SF6">
    <property type="entry name" value="SERINE_THREONINE-PROTEIN KINASE NEKL-3"/>
    <property type="match status" value="1"/>
</dbReference>
<dbReference type="PROSITE" id="PS00107">
    <property type="entry name" value="PROTEIN_KINASE_ATP"/>
    <property type="match status" value="1"/>
</dbReference>
<feature type="compositionally biased region" description="Basic and acidic residues" evidence="11">
    <location>
        <begin position="267"/>
        <end position="302"/>
    </location>
</feature>
<dbReference type="RefSeq" id="WP_203002138.1">
    <property type="nucleotide sequence ID" value="NZ_JADWYU010000031.1"/>
</dbReference>
<keyword evidence="5 10" id="KW-0547">Nucleotide-binding</keyword>
<sequence length="746" mass="78296">MRTLGSRYVLHELLGQGTTGEVWRASRRDDGAEVAVKMLRPEFADDPVVVDRFLREWQILYDIDSPDLVRVLDLVNERDALAIVMELVEGTDLREYLRREAPLPVERAARIVIDVLWALDTVHGAGVVHRDVKPENVLLDERRGGPAVRLTDFGIARMVDSLSRGRATATGPIGTPLYMAPELGDGAAPTPAADIYSAGIVLYELLSGVPPFDEANPTDLLRAHREEQPLPIKGVSRPVWDVLSAMLEKSPSRRPPSAADAARALEDALRRDRDRDRDDDRDHDRRRGEDTWDRDPIGREDTNDTLGDLNRRSVAMAGAGVGAAGAVGMTKAAQSQAAHAQAGYGPGGGHGPGRGGYPEDWNDAATGLVPPARGPRDGDRWDDDPATNMMPVVGGPNGPGGPGGPRGGPRWDDEAATGLAPAIGGPGGPRDDYWDDDEDPPTGAQEVRVPGRAGPTRSDRNTLVPSSRPVVPTPGGGGGRPPVQDSRQRMRIAAGAALVVALIAGAGGWALAAAGGDETNNSTGTQTTTSDGATSSSDPGVTYDPSATEAYVTTNPTTGETYTVSPTPKPGTSASTRPSATASNTDGSAPTTTTPAPTTPTSAVVPDVRNMTVAQAKSRIQNAGFPEPSANAKCYSEDTAVNQVQGQSPSGGTRADLSTVVSLDYATDCATVPDVRGQPGNQAMTTINNAGFSAQAAFGVPWSCNDGYNNVTAQSPTGRQPKGTWIYLTYTCKPPPPPETTPPPAS</sequence>
<accession>A0A937RLF6</accession>
<feature type="binding site" evidence="10">
    <location>
        <position position="37"/>
    </location>
    <ligand>
        <name>ATP</name>
        <dbReference type="ChEBI" id="CHEBI:30616"/>
    </ligand>
</feature>
<dbReference type="CDD" id="cd06577">
    <property type="entry name" value="PASTA_pknB"/>
    <property type="match status" value="1"/>
</dbReference>
<name>A0A937RLF6_9ACTN</name>
<feature type="region of interest" description="Disordered" evidence="11">
    <location>
        <begin position="340"/>
        <end position="485"/>
    </location>
</feature>
<organism evidence="14 15">
    <name type="scientific">Frankia nepalensis</name>
    <dbReference type="NCBI Taxonomy" id="1836974"/>
    <lineage>
        <taxon>Bacteria</taxon>
        <taxon>Bacillati</taxon>
        <taxon>Actinomycetota</taxon>
        <taxon>Actinomycetes</taxon>
        <taxon>Frankiales</taxon>
        <taxon>Frankiaceae</taxon>
        <taxon>Frankia</taxon>
    </lineage>
</organism>
<keyword evidence="7 10" id="KW-0067">ATP-binding</keyword>
<dbReference type="Proteomes" id="UP000604475">
    <property type="component" value="Unassembled WGS sequence"/>
</dbReference>
<comment type="caution">
    <text evidence="14">The sequence shown here is derived from an EMBL/GenBank/DDBJ whole genome shotgun (WGS) entry which is preliminary data.</text>
</comment>
<evidence type="ECO:0000313" key="15">
    <source>
        <dbReference type="Proteomes" id="UP000604475"/>
    </source>
</evidence>
<evidence type="ECO:0000256" key="4">
    <source>
        <dbReference type="ARBA" id="ARBA00022737"/>
    </source>
</evidence>
<dbReference type="SMART" id="SM00740">
    <property type="entry name" value="PASTA"/>
    <property type="match status" value="1"/>
</dbReference>
<feature type="compositionally biased region" description="Gly residues" evidence="11">
    <location>
        <begin position="395"/>
        <end position="407"/>
    </location>
</feature>
<keyword evidence="3" id="KW-0808">Transferase</keyword>
<dbReference type="CDD" id="cd14014">
    <property type="entry name" value="STKc_PknB_like"/>
    <property type="match status" value="1"/>
</dbReference>
<dbReference type="SMART" id="SM00220">
    <property type="entry name" value="S_TKc"/>
    <property type="match status" value="1"/>
</dbReference>
<evidence type="ECO:0000259" key="12">
    <source>
        <dbReference type="PROSITE" id="PS50011"/>
    </source>
</evidence>
<dbReference type="InterPro" id="IPR017441">
    <property type="entry name" value="Protein_kinase_ATP_BS"/>
</dbReference>
<evidence type="ECO:0000256" key="11">
    <source>
        <dbReference type="SAM" id="MobiDB-lite"/>
    </source>
</evidence>
<dbReference type="InterPro" id="IPR005543">
    <property type="entry name" value="PASTA_dom"/>
</dbReference>
<evidence type="ECO:0000313" key="14">
    <source>
        <dbReference type="EMBL" id="MBL7629484.1"/>
    </source>
</evidence>
<dbReference type="SUPFAM" id="SSF56112">
    <property type="entry name" value="Protein kinase-like (PK-like)"/>
    <property type="match status" value="1"/>
</dbReference>
<dbReference type="EMBL" id="JAEACQ010000230">
    <property type="protein sequence ID" value="MBL7629484.1"/>
    <property type="molecule type" value="Genomic_DNA"/>
</dbReference>
<protein>
    <recommendedName>
        <fullName evidence="1">non-specific serine/threonine protein kinase</fullName>
        <ecNumber evidence="1">2.7.11.1</ecNumber>
    </recommendedName>
</protein>
<keyword evidence="2" id="KW-0723">Serine/threonine-protein kinase</keyword>
<evidence type="ECO:0000256" key="7">
    <source>
        <dbReference type="ARBA" id="ARBA00022840"/>
    </source>
</evidence>